<dbReference type="Pfam" id="PF22435">
    <property type="entry name" value="MRM3-like_sub_bind"/>
    <property type="match status" value="1"/>
</dbReference>
<protein>
    <submittedName>
        <fullName evidence="5">TrmH family RNA methyltransferase</fullName>
    </submittedName>
</protein>
<dbReference type="Proteomes" id="UP001589609">
    <property type="component" value="Unassembled WGS sequence"/>
</dbReference>
<dbReference type="InterPro" id="IPR053888">
    <property type="entry name" value="MRM3-like_sub_bind"/>
</dbReference>
<dbReference type="InterPro" id="IPR029028">
    <property type="entry name" value="Alpha/beta_knot_MTases"/>
</dbReference>
<dbReference type="SUPFAM" id="SSF55315">
    <property type="entry name" value="L30e-like"/>
    <property type="match status" value="1"/>
</dbReference>
<name>A0ABV5WIC2_9BACI</name>
<dbReference type="GO" id="GO:0032259">
    <property type="term" value="P:methylation"/>
    <property type="evidence" value="ECO:0007669"/>
    <property type="project" value="UniProtKB-KW"/>
</dbReference>
<organism evidence="5 6">
    <name type="scientific">Ectobacillus funiculus</name>
    <dbReference type="NCBI Taxonomy" id="137993"/>
    <lineage>
        <taxon>Bacteria</taxon>
        <taxon>Bacillati</taxon>
        <taxon>Bacillota</taxon>
        <taxon>Bacilli</taxon>
        <taxon>Bacillales</taxon>
        <taxon>Bacillaceae</taxon>
        <taxon>Ectobacillus</taxon>
    </lineage>
</organism>
<feature type="domain" description="RNA 2-O ribose methyltransferase substrate binding" evidence="4">
    <location>
        <begin position="31"/>
        <end position="99"/>
    </location>
</feature>
<evidence type="ECO:0000259" key="4">
    <source>
        <dbReference type="SMART" id="SM00967"/>
    </source>
</evidence>
<evidence type="ECO:0000256" key="1">
    <source>
        <dbReference type="ARBA" id="ARBA00007228"/>
    </source>
</evidence>
<proteinExistence type="inferred from homology"/>
<evidence type="ECO:0000256" key="3">
    <source>
        <dbReference type="ARBA" id="ARBA00022679"/>
    </source>
</evidence>
<dbReference type="InterPro" id="IPR001537">
    <property type="entry name" value="SpoU_MeTrfase"/>
</dbReference>
<evidence type="ECO:0000313" key="6">
    <source>
        <dbReference type="Proteomes" id="UP001589609"/>
    </source>
</evidence>
<dbReference type="Gene3D" id="3.40.1280.10">
    <property type="match status" value="1"/>
</dbReference>
<dbReference type="InterPro" id="IPR051259">
    <property type="entry name" value="rRNA_Methyltransferase"/>
</dbReference>
<gene>
    <name evidence="5" type="ORF">ACFFMS_17095</name>
</gene>
<dbReference type="InterPro" id="IPR029064">
    <property type="entry name" value="Ribosomal_eL30-like_sf"/>
</dbReference>
<evidence type="ECO:0000256" key="2">
    <source>
        <dbReference type="ARBA" id="ARBA00022603"/>
    </source>
</evidence>
<keyword evidence="2 5" id="KW-0489">Methyltransferase</keyword>
<reference evidence="5 6" key="1">
    <citation type="submission" date="2024-09" db="EMBL/GenBank/DDBJ databases">
        <authorList>
            <person name="Sun Q."/>
            <person name="Mori K."/>
        </authorList>
    </citation>
    <scope>NUCLEOTIDE SEQUENCE [LARGE SCALE GENOMIC DNA]</scope>
    <source>
        <strain evidence="5 6">JCM 11201</strain>
    </source>
</reference>
<dbReference type="GO" id="GO:0008168">
    <property type="term" value="F:methyltransferase activity"/>
    <property type="evidence" value="ECO:0007669"/>
    <property type="project" value="UniProtKB-KW"/>
</dbReference>
<keyword evidence="6" id="KW-1185">Reference proteome</keyword>
<comment type="caution">
    <text evidence="5">The sequence shown here is derived from an EMBL/GenBank/DDBJ whole genome shotgun (WGS) entry which is preliminary data.</text>
</comment>
<accession>A0ABV5WIC2</accession>
<sequence>MNRIDSLQNPRIKQWKKLQTKKERDKTGTFIVEGFHLVEEALKANVVQQIILSEQADLPANWSVDNTDVFVVTEAISKAISETETPQGVFAVCEKIESNVQLENGKFLLLDGIQDPGNLGTIIRTADAAGITAVILGEGCVDVYNSKVLRSTQGSVFHLPIIKGSLGEWMDKLQQLSIPIYGTALQHAVPYTEVKAPGRFALIVGNEGSGVRPELLEKCDQNLYIPIYGQAESLNVSVATGVLAYYLQSKVDN</sequence>
<dbReference type="InterPro" id="IPR029026">
    <property type="entry name" value="tRNA_m1G_MTases_N"/>
</dbReference>
<dbReference type="PANTHER" id="PTHR43191:SF2">
    <property type="entry name" value="RRNA METHYLTRANSFERASE 3, MITOCHONDRIAL"/>
    <property type="match status" value="1"/>
</dbReference>
<dbReference type="EMBL" id="JBHMAF010000108">
    <property type="protein sequence ID" value="MFB9760085.1"/>
    <property type="molecule type" value="Genomic_DNA"/>
</dbReference>
<dbReference type="SUPFAM" id="SSF75217">
    <property type="entry name" value="alpha/beta knot"/>
    <property type="match status" value="1"/>
</dbReference>
<dbReference type="Gene3D" id="3.30.1330.30">
    <property type="match status" value="1"/>
</dbReference>
<evidence type="ECO:0000313" key="5">
    <source>
        <dbReference type="EMBL" id="MFB9760085.1"/>
    </source>
</evidence>
<dbReference type="RefSeq" id="WP_379950415.1">
    <property type="nucleotide sequence ID" value="NZ_JBHMAF010000108.1"/>
</dbReference>
<comment type="similarity">
    <text evidence="1">Belongs to the class IV-like SAM-binding methyltransferase superfamily. RNA methyltransferase TrmH family.</text>
</comment>
<keyword evidence="3" id="KW-0808">Transferase</keyword>
<dbReference type="SMART" id="SM00967">
    <property type="entry name" value="SpoU_sub_bind"/>
    <property type="match status" value="1"/>
</dbReference>
<dbReference type="InterPro" id="IPR013123">
    <property type="entry name" value="SpoU_subst-bd"/>
</dbReference>
<dbReference type="PANTHER" id="PTHR43191">
    <property type="entry name" value="RRNA METHYLTRANSFERASE 3"/>
    <property type="match status" value="1"/>
</dbReference>
<dbReference type="CDD" id="cd18095">
    <property type="entry name" value="SpoU-like_rRNA-MTase"/>
    <property type="match status" value="1"/>
</dbReference>
<dbReference type="Pfam" id="PF00588">
    <property type="entry name" value="SpoU_methylase"/>
    <property type="match status" value="1"/>
</dbReference>